<proteinExistence type="predicted"/>
<sequence length="121" mass="14355">MYQMEFYESVTETDKLIVRSMLRRYPKMKLTVDLLSGKERNERQQALYIDWKTKVEEIELAVNLIMDKEVKELIEYRFIKGHPRKAAVVKFRLVTDRSVDRWIDEGIESIASTLKLMGPIT</sequence>
<comment type="caution">
    <text evidence="1">The sequence shown here is derived from an EMBL/GenBank/DDBJ whole genome shotgun (WGS) entry which is preliminary data.</text>
</comment>
<dbReference type="EMBL" id="JABMCC010000060">
    <property type="protein sequence ID" value="NUU52601.1"/>
    <property type="molecule type" value="Genomic_DNA"/>
</dbReference>
<reference evidence="1 2" key="1">
    <citation type="submission" date="2020-05" db="EMBL/GenBank/DDBJ databases">
        <title>Genome Sequencing of Type Strains.</title>
        <authorList>
            <person name="Lemaire J.F."/>
            <person name="Inderbitzin P."/>
            <person name="Gregorio O.A."/>
            <person name="Collins S.B."/>
            <person name="Wespe N."/>
            <person name="Knight-Connoni V."/>
        </authorList>
    </citation>
    <scope>NUCLEOTIDE SEQUENCE [LARGE SCALE GENOMIC DNA]</scope>
    <source>
        <strain evidence="1 2">DSM 19942</strain>
    </source>
</reference>
<protein>
    <submittedName>
        <fullName evidence="1">Uncharacterized protein</fullName>
    </submittedName>
</protein>
<keyword evidence="2" id="KW-1185">Reference proteome</keyword>
<gene>
    <name evidence="1" type="ORF">HP548_00500</name>
</gene>
<evidence type="ECO:0000313" key="2">
    <source>
        <dbReference type="Proteomes" id="UP000577724"/>
    </source>
</evidence>
<name>A0ABX2MFB5_9BACL</name>
<evidence type="ECO:0000313" key="1">
    <source>
        <dbReference type="EMBL" id="NUU52601.1"/>
    </source>
</evidence>
<accession>A0ABX2MFB5</accession>
<dbReference type="RefSeq" id="WP_415640197.1">
    <property type="nucleotide sequence ID" value="NZ_CBCRYD010000063.1"/>
</dbReference>
<organism evidence="1 2">
    <name type="scientific">Paenibacillus taichungensis</name>
    <dbReference type="NCBI Taxonomy" id="484184"/>
    <lineage>
        <taxon>Bacteria</taxon>
        <taxon>Bacillati</taxon>
        <taxon>Bacillota</taxon>
        <taxon>Bacilli</taxon>
        <taxon>Bacillales</taxon>
        <taxon>Paenibacillaceae</taxon>
        <taxon>Paenibacillus</taxon>
    </lineage>
</organism>
<dbReference type="Proteomes" id="UP000577724">
    <property type="component" value="Unassembled WGS sequence"/>
</dbReference>